<comment type="caution">
    <text evidence="4">The sequence shown here is derived from an EMBL/GenBank/DDBJ whole genome shotgun (WGS) entry which is preliminary data.</text>
</comment>
<feature type="compositionally biased region" description="Acidic residues" evidence="1">
    <location>
        <begin position="760"/>
        <end position="769"/>
    </location>
</feature>
<reference evidence="4 5" key="1">
    <citation type="submission" date="2021-02" db="EMBL/GenBank/DDBJ databases">
        <title>Porcisia hertigi Genome sequencing and assembly.</title>
        <authorList>
            <person name="Almutairi H."/>
            <person name="Gatherer D."/>
        </authorList>
    </citation>
    <scope>NUCLEOTIDE SEQUENCE [LARGE SCALE GENOMIC DNA]</scope>
    <source>
        <strain evidence="4 5">C119</strain>
    </source>
</reference>
<feature type="region of interest" description="Disordered" evidence="1">
    <location>
        <begin position="71"/>
        <end position="111"/>
    </location>
</feature>
<feature type="compositionally biased region" description="Low complexity" evidence="1">
    <location>
        <begin position="77"/>
        <end position="92"/>
    </location>
</feature>
<feature type="region of interest" description="Disordered" evidence="1">
    <location>
        <begin position="1349"/>
        <end position="1415"/>
    </location>
</feature>
<feature type="compositionally biased region" description="Polar residues" evidence="1">
    <location>
        <begin position="749"/>
        <end position="759"/>
    </location>
</feature>
<feature type="compositionally biased region" description="Basic and acidic residues" evidence="1">
    <location>
        <begin position="770"/>
        <end position="782"/>
    </location>
</feature>
<keyword evidence="5" id="KW-1185">Reference proteome</keyword>
<dbReference type="InterPro" id="IPR002921">
    <property type="entry name" value="Fungal_lipase-type"/>
</dbReference>
<organism evidence="4 5">
    <name type="scientific">Porcisia hertigi</name>
    <dbReference type="NCBI Taxonomy" id="2761500"/>
    <lineage>
        <taxon>Eukaryota</taxon>
        <taxon>Discoba</taxon>
        <taxon>Euglenozoa</taxon>
        <taxon>Kinetoplastea</taxon>
        <taxon>Metakinetoplastina</taxon>
        <taxon>Trypanosomatida</taxon>
        <taxon>Trypanosomatidae</taxon>
        <taxon>Leishmaniinae</taxon>
        <taxon>Porcisia</taxon>
    </lineage>
</organism>
<feature type="transmembrane region" description="Helical" evidence="2">
    <location>
        <begin position="582"/>
        <end position="605"/>
    </location>
</feature>
<dbReference type="Pfam" id="PF01764">
    <property type="entry name" value="Lipase_3"/>
    <property type="match status" value="1"/>
</dbReference>
<feature type="transmembrane region" description="Helical" evidence="2">
    <location>
        <begin position="498"/>
        <end position="521"/>
    </location>
</feature>
<feature type="compositionally biased region" description="Polar residues" evidence="1">
    <location>
        <begin position="1019"/>
        <end position="1033"/>
    </location>
</feature>
<dbReference type="EMBL" id="JAFJZO010000036">
    <property type="protein sequence ID" value="KAG5490424.1"/>
    <property type="molecule type" value="Genomic_DNA"/>
</dbReference>
<dbReference type="SUPFAM" id="SSF53474">
    <property type="entry name" value="alpha/beta-Hydrolases"/>
    <property type="match status" value="1"/>
</dbReference>
<dbReference type="InterPro" id="IPR029058">
    <property type="entry name" value="AB_hydrolase_fold"/>
</dbReference>
<feature type="transmembrane region" description="Helical" evidence="2">
    <location>
        <begin position="541"/>
        <end position="561"/>
    </location>
</feature>
<sequence>MASSRQPSRSSRSTTKEYRTHRRRAIPSPPHRQLFLVDTYYGDEDPLYVDVHEDLPTPDWMTNGATDCHTSTNKGVAQAATSTAAESSRSGTPAPPLTRMSFHSVPSTSSGITQLFRSSSGMRIMQRSSYVGSPTARAPTTTSGVSDSPRDASRRRKRLDKRRLKQRIYEPVELQVESMPALAMRLTILLWYACLITALVVEVIPSLQWSMVNICGATHDVDLRHMDKWTSPCVISQPTGAADGALTTLATVSLKWSGASFMDQRSSLVRYRRLAFSLPAPADQATTVQVYNLVAETRMSGDGVEWLSEYSISMRCDRRKRRCDVVRVPEFLLGNTPNSLSEFSVTLTSVPASLAAGAASGSVGLAYQRSAYTVATICWRYGLMFLSLVHTLRFILYRRYTSSLYEQTWTIVLQMALLWYMDPLFALSIKKWHLSPVLAFLEFRIPTYFMAVLIAYMLSVMTASMTWSRSVGAKPGDGVVAKVKAFLMRSHSVYDPPLWTKVLISVYMMSIFVLDVVDAFLDRNMWYSPSNSESPFTRVHWIVIALHIVGGLTCLILLFYLREYLGAKPYLESRPQQLACRVFLMIFLSAIAYYVFHCLVFLLLYNRGFPALASQQPFLQLPMLMVASLLVNIMTLVYTSQNRDESVPINPKDPRWKHMVWPDTWYRWLARHGGSQYIFATEREETRFYRLQLDFRWRQFMAKQKRHRRGGGLMSGVAPSHAGSTVATTPLERGGGAAVPCGTDVRESPQPSCPSSASNTDEDEDEDGGTSERRSEPPDKRAHSCGAASLSRLDDWLRLQTARGANSVAKKSNPSQRVGGDDPVAAAAAPTRFDTQGSRLRGRLGHGSLNQSMPLTLAARSVMNMDSFSTFFLADDKGMAGGDREGGSVTGEDHPLLWRQGDIQNGSRVLHLLKSYSRSVRDGSSPADIHAIEGPAHRRSRLRHSVSAMRGSFNGASSINMDKFSAPRTLLATKAMSRTYSDGSRYDVHVSESPPRSGLSDLTCDRARSCLNRDVPISWRTNGSKGSAVQNGEGTTGHDAAPLPWRSRYRDSTADVPMAGGTKKSETAPSRLLQKTQAALSGTPVLSQAAVFREGDADEERQISESEVVVDTRNNSFAQQRRHLLSAMLQVQTPTKGGAGASDGGNRTGTLLAEEERLLILPSFPPLLSAGLSSGAPVVNDDDEVKSRDRRSVSGRGNRVGVRCSEQSDLLSDLSSDTSSSSDDDNRSDHTHGGTRSLMRTLNMARVRLGALVESAERHLLRRPARGLERLEAQIIDAAYRPFQTIHYLPFFNLETAIDCFNISWQAYGVEESTGDHSIEMGIRVRPQNVPSTVVHCFKKVLCGCCAEEDDTSDDKTEDASEGEEVQEETGLQDVAGGAGNNTHRTAEVAPATGDDGAVHETHSPTSLQRRFSNRVVARMRGEGRSGRAEDGTDDSSVAASKAIAAPAPARGFSPSHITSSSTGPGSVGAMPTAAPTTVSESAALPIDVEQYGFVRLLVAEASEVQVLMVKMDTSASEHKGKAPRVIIGFRGTANMSNARHDMNIHRVVWREMEHAAHSEAASASGEEVSELASTFGGSSTTSAQYLGCASCIRSCIRKTSWRPTCHAGFLAIWKKLRPTVLSRLRALLLDDSDTIYRIFTTGHSLGGALASLCAFSINCMLKRMDYPIADTTVYTFGQPPMGNRTFQGIYNKAVPRTFRIVNESDFIAGMSLFGGYHVGIEVDVDRHGNYIVKPTEIEKLFPPTKGRGLMLINHLMASYGISLNAIASRTSCPARGLALYLTASPEKIEAKRLRTDNTQSAPS</sequence>
<feature type="compositionally biased region" description="Polar residues" evidence="1">
    <location>
        <begin position="128"/>
        <end position="145"/>
    </location>
</feature>
<protein>
    <recommendedName>
        <fullName evidence="3">Fungal lipase-type domain-containing protein</fullName>
    </recommendedName>
</protein>
<keyword evidence="2" id="KW-1133">Transmembrane helix</keyword>
<evidence type="ECO:0000256" key="1">
    <source>
        <dbReference type="SAM" id="MobiDB-lite"/>
    </source>
</evidence>
<dbReference type="InterPro" id="IPR051218">
    <property type="entry name" value="Sec_MonoDiacylglyc_Lipase"/>
</dbReference>
<feature type="region of interest" description="Disordered" evidence="1">
    <location>
        <begin position="1174"/>
        <end position="1239"/>
    </location>
</feature>
<dbReference type="GO" id="GO:0006629">
    <property type="term" value="P:lipid metabolic process"/>
    <property type="evidence" value="ECO:0007669"/>
    <property type="project" value="InterPro"/>
</dbReference>
<feature type="compositionally biased region" description="Low complexity" evidence="1">
    <location>
        <begin position="1194"/>
        <end position="1221"/>
    </location>
</feature>
<feature type="region of interest" description="Disordered" evidence="1">
    <location>
        <begin position="1"/>
        <end position="31"/>
    </location>
</feature>
<keyword evidence="2" id="KW-0472">Membrane</keyword>
<feature type="transmembrane region" description="Helical" evidence="2">
    <location>
        <begin position="189"/>
        <end position="209"/>
    </location>
</feature>
<evidence type="ECO:0000256" key="2">
    <source>
        <dbReference type="SAM" id="Phobius"/>
    </source>
</evidence>
<dbReference type="PANTHER" id="PTHR45856:SF11">
    <property type="entry name" value="FUNGAL LIPASE-LIKE DOMAIN-CONTAINING PROTEIN"/>
    <property type="match status" value="1"/>
</dbReference>
<keyword evidence="2" id="KW-0812">Transmembrane</keyword>
<accession>A0A836HDA9</accession>
<name>A0A836HDA9_9TRYP</name>
<dbReference type="KEGG" id="phet:94286672"/>
<gene>
    <name evidence="4" type="ORF">JKF63_00544</name>
</gene>
<dbReference type="PANTHER" id="PTHR45856">
    <property type="entry name" value="ALPHA/BETA-HYDROLASES SUPERFAMILY PROTEIN"/>
    <property type="match status" value="1"/>
</dbReference>
<feature type="transmembrane region" description="Helical" evidence="2">
    <location>
        <begin position="447"/>
        <end position="467"/>
    </location>
</feature>
<feature type="region of interest" description="Disordered" evidence="1">
    <location>
        <begin position="128"/>
        <end position="159"/>
    </location>
</feature>
<feature type="domain" description="Fungal lipase-type" evidence="3">
    <location>
        <begin position="1603"/>
        <end position="1712"/>
    </location>
</feature>
<evidence type="ECO:0000259" key="3">
    <source>
        <dbReference type="Pfam" id="PF01764"/>
    </source>
</evidence>
<feature type="compositionally biased region" description="Low complexity" evidence="1">
    <location>
        <begin position="1"/>
        <end position="13"/>
    </location>
</feature>
<feature type="transmembrane region" description="Helical" evidence="2">
    <location>
        <begin position="379"/>
        <end position="396"/>
    </location>
</feature>
<evidence type="ECO:0000313" key="5">
    <source>
        <dbReference type="Proteomes" id="UP000674318"/>
    </source>
</evidence>
<dbReference type="GeneID" id="94286672"/>
<feature type="region of interest" description="Disordered" evidence="1">
    <location>
        <begin position="708"/>
        <end position="787"/>
    </location>
</feature>
<dbReference type="Gene3D" id="3.40.50.1820">
    <property type="entry name" value="alpha/beta hydrolase"/>
    <property type="match status" value="1"/>
</dbReference>
<proteinExistence type="predicted"/>
<dbReference type="Proteomes" id="UP000674318">
    <property type="component" value="Unassembled WGS sequence"/>
</dbReference>
<feature type="region of interest" description="Disordered" evidence="1">
    <location>
        <begin position="1016"/>
        <end position="1045"/>
    </location>
</feature>
<dbReference type="RefSeq" id="XP_067752752.1">
    <property type="nucleotide sequence ID" value="XM_067896595.1"/>
</dbReference>
<evidence type="ECO:0000313" key="4">
    <source>
        <dbReference type="EMBL" id="KAG5490424.1"/>
    </source>
</evidence>
<feature type="compositionally biased region" description="Polar residues" evidence="1">
    <location>
        <begin position="1456"/>
        <end position="1465"/>
    </location>
</feature>
<dbReference type="OrthoDB" id="514788at2759"/>
<dbReference type="CDD" id="cd00519">
    <property type="entry name" value="Lipase_3"/>
    <property type="match status" value="1"/>
</dbReference>
<feature type="region of interest" description="Disordered" evidence="1">
    <location>
        <begin position="1449"/>
        <end position="1474"/>
    </location>
</feature>